<evidence type="ECO:0008006" key="3">
    <source>
        <dbReference type="Google" id="ProtNLM"/>
    </source>
</evidence>
<dbReference type="Proteomes" id="UP001431776">
    <property type="component" value="Unassembled WGS sequence"/>
</dbReference>
<accession>A0AAW6TZ98</accession>
<dbReference type="EMBL" id="JASCXX010000026">
    <property type="protein sequence ID" value="MDI6450967.1"/>
    <property type="molecule type" value="Genomic_DNA"/>
</dbReference>
<reference evidence="1" key="1">
    <citation type="submission" date="2023-05" db="EMBL/GenBank/DDBJ databases">
        <title>Anaerotaeda fermentans gen. nov., sp. nov., a novel anaerobic planctomycete of the new family within the order Sedimentisphaerales isolated from Taman Peninsula, Russia.</title>
        <authorList>
            <person name="Khomyakova M.A."/>
            <person name="Merkel A.Y."/>
            <person name="Slobodkin A.I."/>
        </authorList>
    </citation>
    <scope>NUCLEOTIDE SEQUENCE</scope>
    <source>
        <strain evidence="1">M17dextr</strain>
    </source>
</reference>
<sequence>MTWIVRENAISARESLSGGNAMRCGGFDKRLAIVACAGILAGGLLTRAHGFAGGTGEPNDPYQIATAEHLLSIGSNRALLDKRFVLLNDIDFDPNLPGGQVFQDALIARDREGNVSAHSGDPFSGVLDGRGHTIWNLSISGADGHNAALFGMFSGLVQDLHFRNVRITGSPCGAIAGLSQGGMILRCSVTGEISGSKYVGGTVGTLWAATLIDCQVDVRVTGIECVGGMIGNGPGGMLIRCESRVDIVGDKSVGGLVGELREAQIVDCRAEGTVVGRDAVGGLVGTMPMAVSIIRSAANCEVVADYAAGGLAGEALFFGAHSQRIIDSYARGSVAGSVTGGLIGVASALRVANSYVACTMIPMASETETITPVVGGLFGEADTSRPPLVIASFWDAEISGIAVSSGAGTQYLGAGLDTEHMQQQPAFEQVGWDFDATWAVLEGSHPVLQWELARDHP</sequence>
<evidence type="ECO:0000313" key="1">
    <source>
        <dbReference type="EMBL" id="MDI6450967.1"/>
    </source>
</evidence>
<gene>
    <name evidence="1" type="ORF">QJ522_18040</name>
</gene>
<organism evidence="1 2">
    <name type="scientific">Anaerobaca lacustris</name>
    <dbReference type="NCBI Taxonomy" id="3044600"/>
    <lineage>
        <taxon>Bacteria</taxon>
        <taxon>Pseudomonadati</taxon>
        <taxon>Planctomycetota</taxon>
        <taxon>Phycisphaerae</taxon>
        <taxon>Sedimentisphaerales</taxon>
        <taxon>Anaerobacaceae</taxon>
        <taxon>Anaerobaca</taxon>
    </lineage>
</organism>
<protein>
    <recommendedName>
        <fullName evidence="3">GLUG domain-containing protein</fullName>
    </recommendedName>
</protein>
<dbReference type="AlphaFoldDB" id="A0AAW6TZ98"/>
<proteinExistence type="predicted"/>
<evidence type="ECO:0000313" key="2">
    <source>
        <dbReference type="Proteomes" id="UP001431776"/>
    </source>
</evidence>
<dbReference type="RefSeq" id="WP_349246374.1">
    <property type="nucleotide sequence ID" value="NZ_JASCXX010000026.1"/>
</dbReference>
<keyword evidence="2" id="KW-1185">Reference proteome</keyword>
<name>A0AAW6TZ98_9BACT</name>
<comment type="caution">
    <text evidence="1">The sequence shown here is derived from an EMBL/GenBank/DDBJ whole genome shotgun (WGS) entry which is preliminary data.</text>
</comment>
<dbReference type="Gene3D" id="2.160.20.110">
    <property type="match status" value="2"/>
</dbReference>